<name>A0A4U6QLL3_9ACTN</name>
<accession>A0A4U6QLL3</accession>
<sequence>MTSPISFRSAATAVPSLPTPPTGFAVAAYPTYAQAQGAVEYLIKNEFSIQDVTIVGSDLQLVERVIGRLTAGKLAAAGAASGAWMGLFVGLLMGFFAPVQGGVLVLMLVSVLIGAAFGAVMGYLGYSVAKGRRDFTSASQVVARRYDVLCEPRSAEQARDLLTRMELGQRG</sequence>
<comment type="caution">
    <text evidence="3">The sequence shown here is derived from an EMBL/GenBank/DDBJ whole genome shotgun (WGS) entry which is preliminary data.</text>
</comment>
<feature type="transmembrane region" description="Helical" evidence="1">
    <location>
        <begin position="74"/>
        <end position="97"/>
    </location>
</feature>
<dbReference type="Pfam" id="PF11181">
    <property type="entry name" value="YflT"/>
    <property type="match status" value="1"/>
</dbReference>
<feature type="transmembrane region" description="Helical" evidence="1">
    <location>
        <begin position="103"/>
        <end position="126"/>
    </location>
</feature>
<dbReference type="OrthoDB" id="3381462at2"/>
<feature type="domain" description="General stress protein 17M-like" evidence="2">
    <location>
        <begin position="26"/>
        <end position="93"/>
    </location>
</feature>
<dbReference type="Proteomes" id="UP000306985">
    <property type="component" value="Unassembled WGS sequence"/>
</dbReference>
<keyword evidence="1" id="KW-1133">Transmembrane helix</keyword>
<evidence type="ECO:0000256" key="1">
    <source>
        <dbReference type="SAM" id="Phobius"/>
    </source>
</evidence>
<evidence type="ECO:0000259" key="2">
    <source>
        <dbReference type="Pfam" id="PF11181"/>
    </source>
</evidence>
<organism evidence="3 4">
    <name type="scientific">Nakamurella flava</name>
    <dbReference type="NCBI Taxonomy" id="2576308"/>
    <lineage>
        <taxon>Bacteria</taxon>
        <taxon>Bacillati</taxon>
        <taxon>Actinomycetota</taxon>
        <taxon>Actinomycetes</taxon>
        <taxon>Nakamurellales</taxon>
        <taxon>Nakamurellaceae</taxon>
        <taxon>Nakamurella</taxon>
    </lineage>
</organism>
<keyword evidence="1" id="KW-0812">Transmembrane</keyword>
<reference evidence="3 4" key="1">
    <citation type="submission" date="2019-05" db="EMBL/GenBank/DDBJ databases">
        <title>Nakamurella sp. N5BH11, whole genome shotgun sequence.</title>
        <authorList>
            <person name="Tuo L."/>
        </authorList>
    </citation>
    <scope>NUCLEOTIDE SEQUENCE [LARGE SCALE GENOMIC DNA]</scope>
    <source>
        <strain evidence="3 4">N5BH11</strain>
    </source>
</reference>
<keyword evidence="1" id="KW-0472">Membrane</keyword>
<dbReference type="InterPro" id="IPR025889">
    <property type="entry name" value="GSP17M-like_dom"/>
</dbReference>
<dbReference type="AlphaFoldDB" id="A0A4U6QLL3"/>
<dbReference type="RefSeq" id="WP_137448345.1">
    <property type="nucleotide sequence ID" value="NZ_SZZH01000001.1"/>
</dbReference>
<keyword evidence="4" id="KW-1185">Reference proteome</keyword>
<protein>
    <recommendedName>
        <fullName evidence="2">General stress protein 17M-like domain-containing protein</fullName>
    </recommendedName>
</protein>
<evidence type="ECO:0000313" key="3">
    <source>
        <dbReference type="EMBL" id="TKV61042.1"/>
    </source>
</evidence>
<gene>
    <name evidence="3" type="ORF">FDO65_05185</name>
</gene>
<evidence type="ECO:0000313" key="4">
    <source>
        <dbReference type="Proteomes" id="UP000306985"/>
    </source>
</evidence>
<dbReference type="EMBL" id="SZZH01000001">
    <property type="protein sequence ID" value="TKV61042.1"/>
    <property type="molecule type" value="Genomic_DNA"/>
</dbReference>
<proteinExistence type="predicted"/>